<dbReference type="EMBL" id="CP133613">
    <property type="protein sequence ID" value="WMV14818.1"/>
    <property type="molecule type" value="Genomic_DNA"/>
</dbReference>
<evidence type="ECO:0000313" key="1">
    <source>
        <dbReference type="EMBL" id="WMV14818.1"/>
    </source>
</evidence>
<accession>A0AAF0Q1H5</accession>
<gene>
    <name evidence="1" type="ORF">MTR67_008203</name>
</gene>
<dbReference type="Proteomes" id="UP001234989">
    <property type="component" value="Chromosome 2"/>
</dbReference>
<organism evidence="1 2">
    <name type="scientific">Solanum verrucosum</name>
    <dbReference type="NCBI Taxonomy" id="315347"/>
    <lineage>
        <taxon>Eukaryota</taxon>
        <taxon>Viridiplantae</taxon>
        <taxon>Streptophyta</taxon>
        <taxon>Embryophyta</taxon>
        <taxon>Tracheophyta</taxon>
        <taxon>Spermatophyta</taxon>
        <taxon>Magnoliopsida</taxon>
        <taxon>eudicotyledons</taxon>
        <taxon>Gunneridae</taxon>
        <taxon>Pentapetalae</taxon>
        <taxon>asterids</taxon>
        <taxon>lamiids</taxon>
        <taxon>Solanales</taxon>
        <taxon>Solanaceae</taxon>
        <taxon>Solanoideae</taxon>
        <taxon>Solaneae</taxon>
        <taxon>Solanum</taxon>
    </lineage>
</organism>
<name>A0AAF0Q1H5_SOLVR</name>
<proteinExistence type="predicted"/>
<sequence>MGRGYKPKSAKVISFVREFREVFPTDFPGMPSDRDIYFCINLEIGTRPFSIPPYRMALAELRELKAQI</sequence>
<keyword evidence="2" id="KW-1185">Reference proteome</keyword>
<dbReference type="AlphaFoldDB" id="A0AAF0Q1H5"/>
<reference evidence="1" key="1">
    <citation type="submission" date="2023-08" db="EMBL/GenBank/DDBJ databases">
        <title>A de novo genome assembly of Solanum verrucosum Schlechtendal, a Mexican diploid species geographically isolated from the other diploid A-genome species in potato relatives.</title>
        <authorList>
            <person name="Hosaka K."/>
        </authorList>
    </citation>
    <scope>NUCLEOTIDE SEQUENCE</scope>
    <source>
        <tissue evidence="1">Young leaves</tissue>
    </source>
</reference>
<protein>
    <submittedName>
        <fullName evidence="1">Uncharacterized protein</fullName>
    </submittedName>
</protein>
<evidence type="ECO:0000313" key="2">
    <source>
        <dbReference type="Proteomes" id="UP001234989"/>
    </source>
</evidence>